<evidence type="ECO:0000313" key="2">
    <source>
        <dbReference type="Proteomes" id="UP000827872"/>
    </source>
</evidence>
<protein>
    <submittedName>
        <fullName evidence="1">Uncharacterized protein</fullName>
    </submittedName>
</protein>
<keyword evidence="2" id="KW-1185">Reference proteome</keyword>
<comment type="caution">
    <text evidence="1">The sequence shown here is derived from an EMBL/GenBank/DDBJ whole genome shotgun (WGS) entry which is preliminary data.</text>
</comment>
<proteinExistence type="predicted"/>
<sequence length="241" mass="27152">MSRNLLAVLRDRYSDHYSDRYTDRYSDRYIDRYYDPYYDRYNDRYNSGNGPSNYGSLRGPWSGGRAPGKGSALPSTVGWVLGADWPTRGIWRRKLPGGRLIARRPARSQGGRLRELRRAPAEFVVRLKWGTENQVCLSELLAARVRYTGLQGVRVWPKQPGWHPGNGAETEDTGGSQDTEVDQAGSTGGAGDEHVPGSPFPPRDVHFKRTWGQLGHSGGMWWAQMKLFWDETRAIGSPPLV</sequence>
<organism evidence="1 2">
    <name type="scientific">Sphaerodactylus townsendi</name>
    <dbReference type="NCBI Taxonomy" id="933632"/>
    <lineage>
        <taxon>Eukaryota</taxon>
        <taxon>Metazoa</taxon>
        <taxon>Chordata</taxon>
        <taxon>Craniata</taxon>
        <taxon>Vertebrata</taxon>
        <taxon>Euteleostomi</taxon>
        <taxon>Lepidosauria</taxon>
        <taxon>Squamata</taxon>
        <taxon>Bifurcata</taxon>
        <taxon>Gekkota</taxon>
        <taxon>Sphaerodactylidae</taxon>
        <taxon>Sphaerodactylus</taxon>
    </lineage>
</organism>
<name>A0ACB8F1Y9_9SAUR</name>
<gene>
    <name evidence="1" type="ORF">K3G42_009227</name>
</gene>
<dbReference type="EMBL" id="CM037618">
    <property type="protein sequence ID" value="KAH7999365.1"/>
    <property type="molecule type" value="Genomic_DNA"/>
</dbReference>
<dbReference type="Proteomes" id="UP000827872">
    <property type="component" value="Linkage Group LG05"/>
</dbReference>
<accession>A0ACB8F1Y9</accession>
<evidence type="ECO:0000313" key="1">
    <source>
        <dbReference type="EMBL" id="KAH7999365.1"/>
    </source>
</evidence>
<reference evidence="1" key="1">
    <citation type="submission" date="2021-08" db="EMBL/GenBank/DDBJ databases">
        <title>The first chromosome-level gecko genome reveals the dynamic sex chromosomes of Neotropical dwarf geckos (Sphaerodactylidae: Sphaerodactylus).</title>
        <authorList>
            <person name="Pinto B.J."/>
            <person name="Keating S.E."/>
            <person name="Gamble T."/>
        </authorList>
    </citation>
    <scope>NUCLEOTIDE SEQUENCE</scope>
    <source>
        <strain evidence="1">TG3544</strain>
    </source>
</reference>